<sequence>MSDQRQTHTKRALVVRGGWDGHVPVEAGDRYAAALKDADYQVSVSDSLDSYLDEDLLAATDLVVQCWTMGQITGDQAKGLIGAVRAGTGFAGWHGGVVDAFRGETRYQLMTGGQFVHHPSGFVTYAVRPLPEHARHPIMAGVNTFTVTTEQYFMHVDPGVEVLAVTDFVTDPEYPELAGTVVPVTWTRTWGAGRIFVTTIGHNLADLEVPEVDSMIRKGMAWATR</sequence>
<dbReference type="RefSeq" id="WP_212531063.1">
    <property type="nucleotide sequence ID" value="NZ_JAGSOG010000150.1"/>
</dbReference>
<dbReference type="Proteomes" id="UP000675781">
    <property type="component" value="Unassembled WGS sequence"/>
</dbReference>
<reference evidence="2" key="1">
    <citation type="submission" date="2021-04" db="EMBL/GenBank/DDBJ databases">
        <title>Genome based classification of Actinospica acidithermotolerans sp. nov., an actinobacterium isolated from an Indonesian hot spring.</title>
        <authorList>
            <person name="Kusuma A.B."/>
            <person name="Putra K.E."/>
            <person name="Nafisah S."/>
            <person name="Loh J."/>
            <person name="Nouioui I."/>
            <person name="Goodfellow M."/>
        </authorList>
    </citation>
    <scope>NUCLEOTIDE SEQUENCE</scope>
    <source>
        <strain evidence="2">CSCA 57</strain>
    </source>
</reference>
<dbReference type="PANTHER" id="PTHR40469:SF2">
    <property type="entry name" value="GALACTOSE-BINDING DOMAIN-LIKE SUPERFAMILY PROTEIN"/>
    <property type="match status" value="1"/>
</dbReference>
<evidence type="ECO:0000313" key="2">
    <source>
        <dbReference type="EMBL" id="MBR7836590.1"/>
    </source>
</evidence>
<protein>
    <submittedName>
        <fullName evidence="2">ThuA domain-containing protein</fullName>
    </submittedName>
</protein>
<keyword evidence="3" id="KW-1185">Reference proteome</keyword>
<gene>
    <name evidence="2" type="ORF">KDL01_25145</name>
</gene>
<feature type="domain" description="ThuA-like" evidence="1">
    <location>
        <begin position="11"/>
        <end position="223"/>
    </location>
</feature>
<dbReference type="EMBL" id="JAGSOG010000150">
    <property type="protein sequence ID" value="MBR7836590.1"/>
    <property type="molecule type" value="Genomic_DNA"/>
</dbReference>
<dbReference type="SUPFAM" id="SSF52317">
    <property type="entry name" value="Class I glutamine amidotransferase-like"/>
    <property type="match status" value="1"/>
</dbReference>
<name>A0A941ESA6_9ACTN</name>
<evidence type="ECO:0000259" key="1">
    <source>
        <dbReference type="Pfam" id="PF06283"/>
    </source>
</evidence>
<dbReference type="Gene3D" id="3.40.50.880">
    <property type="match status" value="1"/>
</dbReference>
<evidence type="ECO:0000313" key="3">
    <source>
        <dbReference type="Proteomes" id="UP000675781"/>
    </source>
</evidence>
<proteinExistence type="predicted"/>
<dbReference type="Pfam" id="PF06283">
    <property type="entry name" value="ThuA"/>
    <property type="match status" value="1"/>
</dbReference>
<dbReference type="InterPro" id="IPR029062">
    <property type="entry name" value="Class_I_gatase-like"/>
</dbReference>
<comment type="caution">
    <text evidence="2">The sequence shown here is derived from an EMBL/GenBank/DDBJ whole genome shotgun (WGS) entry which is preliminary data.</text>
</comment>
<organism evidence="2 3">
    <name type="scientific">Actinospica durhamensis</name>
    <dbReference type="NCBI Taxonomy" id="1508375"/>
    <lineage>
        <taxon>Bacteria</taxon>
        <taxon>Bacillati</taxon>
        <taxon>Actinomycetota</taxon>
        <taxon>Actinomycetes</taxon>
        <taxon>Catenulisporales</taxon>
        <taxon>Actinospicaceae</taxon>
        <taxon>Actinospica</taxon>
    </lineage>
</organism>
<accession>A0A941ESA6</accession>
<dbReference type="InterPro" id="IPR029010">
    <property type="entry name" value="ThuA-like"/>
</dbReference>
<dbReference type="PANTHER" id="PTHR40469">
    <property type="entry name" value="SECRETED GLYCOSYL HYDROLASE"/>
    <property type="match status" value="1"/>
</dbReference>
<dbReference type="AlphaFoldDB" id="A0A941ESA6"/>